<dbReference type="GO" id="GO:0006351">
    <property type="term" value="P:DNA-templated transcription"/>
    <property type="evidence" value="ECO:0007669"/>
    <property type="project" value="InterPro"/>
</dbReference>
<dbReference type="GO" id="GO:0000435">
    <property type="term" value="P:positive regulation of transcription from RNA polymerase II promoter by galactose"/>
    <property type="evidence" value="ECO:0007669"/>
    <property type="project" value="TreeGrafter"/>
</dbReference>
<evidence type="ECO:0000313" key="8">
    <source>
        <dbReference type="EMBL" id="KPM40057.1"/>
    </source>
</evidence>
<proteinExistence type="predicted"/>
<dbReference type="GO" id="GO:0008270">
    <property type="term" value="F:zinc ion binding"/>
    <property type="evidence" value="ECO:0007669"/>
    <property type="project" value="InterPro"/>
</dbReference>
<evidence type="ECO:0000313" key="9">
    <source>
        <dbReference type="Proteomes" id="UP000050424"/>
    </source>
</evidence>
<comment type="caution">
    <text evidence="8">The sequence shown here is derived from an EMBL/GenBank/DDBJ whole genome shotgun (WGS) entry which is preliminary data.</text>
</comment>
<evidence type="ECO:0000256" key="4">
    <source>
        <dbReference type="ARBA" id="ARBA00023242"/>
    </source>
</evidence>
<organism evidence="8 9">
    <name type="scientific">Neonectria ditissima</name>
    <dbReference type="NCBI Taxonomy" id="78410"/>
    <lineage>
        <taxon>Eukaryota</taxon>
        <taxon>Fungi</taxon>
        <taxon>Dikarya</taxon>
        <taxon>Ascomycota</taxon>
        <taxon>Pezizomycotina</taxon>
        <taxon>Sordariomycetes</taxon>
        <taxon>Hypocreomycetidae</taxon>
        <taxon>Hypocreales</taxon>
        <taxon>Nectriaceae</taxon>
        <taxon>Neonectria</taxon>
    </lineage>
</organism>
<name>A0A0P7BGA6_9HYPO</name>
<keyword evidence="2" id="KW-0805">Transcription regulation</keyword>
<evidence type="ECO:0000256" key="6">
    <source>
        <dbReference type="SAM" id="MobiDB-lite"/>
    </source>
</evidence>
<dbReference type="CDD" id="cd12148">
    <property type="entry name" value="fungal_TF_MHR"/>
    <property type="match status" value="1"/>
</dbReference>
<keyword evidence="1" id="KW-0479">Metal-binding</keyword>
<evidence type="ECO:0000259" key="7">
    <source>
        <dbReference type="PROSITE" id="PS50048"/>
    </source>
</evidence>
<feature type="compositionally biased region" description="Basic and acidic residues" evidence="6">
    <location>
        <begin position="1126"/>
        <end position="1135"/>
    </location>
</feature>
<keyword evidence="9" id="KW-1185">Reference proteome</keyword>
<dbReference type="Pfam" id="PF00172">
    <property type="entry name" value="Zn_clus"/>
    <property type="match status" value="1"/>
</dbReference>
<dbReference type="GO" id="GO:0000978">
    <property type="term" value="F:RNA polymerase II cis-regulatory region sequence-specific DNA binding"/>
    <property type="evidence" value="ECO:0007669"/>
    <property type="project" value="TreeGrafter"/>
</dbReference>
<dbReference type="Gene3D" id="4.10.240.10">
    <property type="entry name" value="Zn(2)-C6 fungal-type DNA-binding domain"/>
    <property type="match status" value="1"/>
</dbReference>
<dbReference type="EMBL" id="LKCW01000091">
    <property type="protein sequence ID" value="KPM40057.1"/>
    <property type="molecule type" value="Genomic_DNA"/>
</dbReference>
<dbReference type="PANTHER" id="PTHR47424">
    <property type="entry name" value="REGULATORY PROTEIN GAL4"/>
    <property type="match status" value="1"/>
</dbReference>
<dbReference type="PROSITE" id="PS00463">
    <property type="entry name" value="ZN2_CY6_FUNGAL_1"/>
    <property type="match status" value="1"/>
</dbReference>
<dbReference type="Proteomes" id="UP000050424">
    <property type="component" value="Unassembled WGS sequence"/>
</dbReference>
<feature type="region of interest" description="Disordered" evidence="6">
    <location>
        <begin position="18"/>
        <end position="40"/>
    </location>
</feature>
<feature type="domain" description="Zn(2)-C6 fungal-type" evidence="7">
    <location>
        <begin position="48"/>
        <end position="79"/>
    </location>
</feature>
<dbReference type="SMART" id="SM00066">
    <property type="entry name" value="GAL4"/>
    <property type="match status" value="1"/>
</dbReference>
<dbReference type="PROSITE" id="PS50048">
    <property type="entry name" value="ZN2_CY6_FUNGAL_2"/>
    <property type="match status" value="1"/>
</dbReference>
<dbReference type="SMART" id="SM00906">
    <property type="entry name" value="Fungal_trans"/>
    <property type="match status" value="1"/>
</dbReference>
<dbReference type="GO" id="GO:0005634">
    <property type="term" value="C:nucleus"/>
    <property type="evidence" value="ECO:0007669"/>
    <property type="project" value="TreeGrafter"/>
</dbReference>
<dbReference type="SUPFAM" id="SSF57701">
    <property type="entry name" value="Zn2/Cys6 DNA-binding domain"/>
    <property type="match status" value="1"/>
</dbReference>
<dbReference type="InterPro" id="IPR007219">
    <property type="entry name" value="XnlR_reg_dom"/>
</dbReference>
<sequence>MPPSISIPTRSGMFHTFQGITPRRPSVGSPDSPKTCNSGNKRVTTPHACAECKRRKIRCDGKQPCGQCLSSRAPKRCFYDKHRQRVIPSRKTLEALSQSREECRSILNRLYPNHDASALVHLSRQELLGLLGLPTTESTIALPSPPLNSASLKQEFSSRSEGGLAILEQIPINNSESDEDRRGRDPIPVEADDVNALSFSVDRQTSSYLGASSIKAALLVMLKVQPQLKDSLSPPLASFDTTNSLPVIHQRIVRPKENFRIPWSWKGQTLIDAYFKRVHVFVPMLDEPAFRADCLKGQRCDSPWIGLLNMVFAMGSIAAMKSDDFSHIEYYHKAMEHLTIDSLGSSNIEIVQALALLGGYYLHYINRPNMANAVLGAALRTASALGLHRQSYAPSSGDGAAVEARRRTWWSLICLDTWATTTLGRPSLGRWGPEVNIRPPEVETDEGHNSSQHDGILPLVENIKFCQIATQAQDMLAVAPLLKADDRHNMDSQLINWYNNLPWLLRSTDPCAEPLYLARCVMKWRYQNLRMLLHRPILLSMATNGVNNQAGEQEIAAVETCRELAKATIEEISREWARNQMSGWNAVWFLYQAVMVPLVSLYWQWNSPFVSEWQLQIETTLGLFEAMEDWSLAARRSREVVRRLYEARHQCCYQSPLSSAGTDPSMMLGDAGLHMSPIDLDLDEMVGMLDQQGIWDLDGMYWGETQDAMPVDAEMYNMNNDGMMHVGHGSISLDGSSMESTHIFCLDCSQRAGLTSQDHDERAACLACNFQLSLEDVSVTNLNPSEEYKSTILSGLSPSIIMECAGRALGFWAYQSTQDNFYQQHLYKTLHEKYANLRANYEKTISDANSEMETLQNKMIGLAAEQNVLRRKNEELFQAYKEKNRKLLQTQELYDKVKRRVEMGHIQQAASDAVDSSIQAVPQIKYGFGGMGEHDLGQGNRLDMAGMNSSLPRSHNMSRGNKSWPRMLGGASRSDLTGTPMGLPRPHRFTGASSLPNHVGIPAPESGIRRQTLGMNPPSFTNNRVGLSGAGLTSGLKSTSLYEPQPNENPHHIIRLAVRADILNPLEPGTTRECSKRQAAKDTMLARNPIVVQVKRCLRIAAKYITCEEGPKENAAHGSAKLRKLPRTDKEELRETYNTQDGSDDASQDQIPNPLQLVTPTSQVKVKSSVSRAPKASFQGGLNKARLGKQHEALGSHPWKPPGAWPSRYKFREVGGQGIKDTEDEVNDGWSTLVNPSTNTVCNAGSEQDLSSAGPVSVGMVLRLKREAACRPCEKTKAQRDRMQTEAFIWQTQCEKMQTEASKWRIKCDTLRGEKSDLQRLVNRARWVAEEWQSKEQVSGAQAMSLLEEMLDRLLWCESRCPELYGEFDKLAKRLKIEAKICRENRRRRRREAAQQMVWGREKEERS</sequence>
<feature type="region of interest" description="Disordered" evidence="6">
    <location>
        <begin position="1111"/>
        <end position="1154"/>
    </location>
</feature>
<evidence type="ECO:0000256" key="2">
    <source>
        <dbReference type="ARBA" id="ARBA00023015"/>
    </source>
</evidence>
<keyword evidence="5" id="KW-0175">Coiled coil</keyword>
<feature type="coiled-coil region" evidence="5">
    <location>
        <begin position="831"/>
        <end position="900"/>
    </location>
</feature>
<accession>A0A0P7BGA6</accession>
<keyword evidence="3" id="KW-0804">Transcription</keyword>
<dbReference type="InterPro" id="IPR051127">
    <property type="entry name" value="Fungal_SecMet_Regulators"/>
</dbReference>
<reference evidence="8 9" key="1">
    <citation type="submission" date="2015-09" db="EMBL/GenBank/DDBJ databases">
        <title>Draft genome of a European isolate of the apple canker pathogen Neonectria ditissima.</title>
        <authorList>
            <person name="Gomez-Cortecero A."/>
            <person name="Harrison R.J."/>
            <person name="Armitage A.D."/>
        </authorList>
    </citation>
    <scope>NUCLEOTIDE SEQUENCE [LARGE SCALE GENOMIC DNA]</scope>
    <source>
        <strain evidence="8 9">R09/05</strain>
    </source>
</reference>
<gene>
    <name evidence="8" type="ORF">AK830_g6474</name>
</gene>
<dbReference type="GO" id="GO:0000981">
    <property type="term" value="F:DNA-binding transcription factor activity, RNA polymerase II-specific"/>
    <property type="evidence" value="ECO:0007669"/>
    <property type="project" value="InterPro"/>
</dbReference>
<dbReference type="Pfam" id="PF04082">
    <property type="entry name" value="Fungal_trans"/>
    <property type="match status" value="1"/>
</dbReference>
<keyword evidence="4" id="KW-0539">Nucleus</keyword>
<dbReference type="InterPro" id="IPR036864">
    <property type="entry name" value="Zn2-C6_fun-type_DNA-bd_sf"/>
</dbReference>
<dbReference type="CDD" id="cd00067">
    <property type="entry name" value="GAL4"/>
    <property type="match status" value="1"/>
</dbReference>
<evidence type="ECO:0000256" key="3">
    <source>
        <dbReference type="ARBA" id="ARBA00023163"/>
    </source>
</evidence>
<dbReference type="PANTHER" id="PTHR47424:SF5">
    <property type="entry name" value="ZN(II)2CYS6 TRANSCRIPTION FACTOR (EUROFUNG)"/>
    <property type="match status" value="1"/>
</dbReference>
<evidence type="ECO:0000256" key="1">
    <source>
        <dbReference type="ARBA" id="ARBA00022723"/>
    </source>
</evidence>
<dbReference type="OrthoDB" id="3362851at2759"/>
<dbReference type="InterPro" id="IPR001138">
    <property type="entry name" value="Zn2Cys6_DnaBD"/>
</dbReference>
<evidence type="ECO:0000256" key="5">
    <source>
        <dbReference type="SAM" id="Coils"/>
    </source>
</evidence>
<protein>
    <recommendedName>
        <fullName evidence="7">Zn(2)-C6 fungal-type domain-containing protein</fullName>
    </recommendedName>
</protein>